<comment type="caution">
    <text evidence="1">The sequence shown here is derived from an EMBL/GenBank/DDBJ whole genome shotgun (WGS) entry which is preliminary data.</text>
</comment>
<accession>A0AAE1ED87</accession>
<protein>
    <submittedName>
        <fullName evidence="1">Uncharacterized protein</fullName>
    </submittedName>
</protein>
<dbReference type="AlphaFoldDB" id="A0AAE1ED87"/>
<evidence type="ECO:0000313" key="2">
    <source>
        <dbReference type="Proteomes" id="UP001283361"/>
    </source>
</evidence>
<dbReference type="Proteomes" id="UP001283361">
    <property type="component" value="Unassembled WGS sequence"/>
</dbReference>
<sequence length="90" mass="9752">MKSTAGLCKATTLTYISEDKQIVCFSVISVRASSSTPLCSRNKAWLADLQGTNLSCPALVHLSCSWHAFKGTSRWGMIGVDRLGNPLSYI</sequence>
<evidence type="ECO:0000313" key="1">
    <source>
        <dbReference type="EMBL" id="KAK3803354.1"/>
    </source>
</evidence>
<keyword evidence="2" id="KW-1185">Reference proteome</keyword>
<organism evidence="1 2">
    <name type="scientific">Elysia crispata</name>
    <name type="common">lettuce slug</name>
    <dbReference type="NCBI Taxonomy" id="231223"/>
    <lineage>
        <taxon>Eukaryota</taxon>
        <taxon>Metazoa</taxon>
        <taxon>Spiralia</taxon>
        <taxon>Lophotrochozoa</taxon>
        <taxon>Mollusca</taxon>
        <taxon>Gastropoda</taxon>
        <taxon>Heterobranchia</taxon>
        <taxon>Euthyneura</taxon>
        <taxon>Panpulmonata</taxon>
        <taxon>Sacoglossa</taxon>
        <taxon>Placobranchoidea</taxon>
        <taxon>Plakobranchidae</taxon>
        <taxon>Elysia</taxon>
    </lineage>
</organism>
<gene>
    <name evidence="1" type="ORF">RRG08_006907</name>
</gene>
<proteinExistence type="predicted"/>
<dbReference type="EMBL" id="JAWDGP010000148">
    <property type="protein sequence ID" value="KAK3803354.1"/>
    <property type="molecule type" value="Genomic_DNA"/>
</dbReference>
<reference evidence="1" key="1">
    <citation type="journal article" date="2023" name="G3 (Bethesda)">
        <title>A reference genome for the long-term kleptoplast-retaining sea slug Elysia crispata morphotype clarki.</title>
        <authorList>
            <person name="Eastman K.E."/>
            <person name="Pendleton A.L."/>
            <person name="Shaikh M.A."/>
            <person name="Suttiyut T."/>
            <person name="Ogas R."/>
            <person name="Tomko P."/>
            <person name="Gavelis G."/>
            <person name="Widhalm J.R."/>
            <person name="Wisecaver J.H."/>
        </authorList>
    </citation>
    <scope>NUCLEOTIDE SEQUENCE</scope>
    <source>
        <strain evidence="1">ECLA1</strain>
    </source>
</reference>
<name>A0AAE1ED87_9GAST</name>